<keyword evidence="2" id="KW-1185">Reference proteome</keyword>
<dbReference type="InterPro" id="IPR008023">
    <property type="entry name" value="DUF748"/>
</dbReference>
<evidence type="ECO:0000313" key="1">
    <source>
        <dbReference type="EMBL" id="QCW98626.1"/>
    </source>
</evidence>
<accession>A0A5B7SJM4</accession>
<dbReference type="OrthoDB" id="9771783at2"/>
<dbReference type="Pfam" id="PF05359">
    <property type="entry name" value="DUF748"/>
    <property type="match status" value="1"/>
</dbReference>
<reference evidence="1 2" key="1">
    <citation type="submission" date="2019-05" db="EMBL/GenBank/DDBJ databases">
        <title>Genome sequencing of F202Z8.</title>
        <authorList>
            <person name="Kwon Y.M."/>
        </authorList>
    </citation>
    <scope>NUCLEOTIDE SEQUENCE [LARGE SCALE GENOMIC DNA]</scope>
    <source>
        <strain evidence="1 2">F202Z8</strain>
    </source>
</reference>
<proteinExistence type="predicted"/>
<dbReference type="KEGG" id="asag:FGM00_00255"/>
<dbReference type="EMBL" id="CP040710">
    <property type="protein sequence ID" value="QCW98626.1"/>
    <property type="molecule type" value="Genomic_DNA"/>
</dbReference>
<protein>
    <submittedName>
        <fullName evidence="1">DUF748 domain-containing protein</fullName>
    </submittedName>
</protein>
<gene>
    <name evidence="1" type="ORF">FGM00_00255</name>
</gene>
<name>A0A5B7SJM4_9FLAO</name>
<evidence type="ECO:0000313" key="2">
    <source>
        <dbReference type="Proteomes" id="UP000310017"/>
    </source>
</evidence>
<dbReference type="AlphaFoldDB" id="A0A5B7SJM4"/>
<dbReference type="RefSeq" id="WP_138850981.1">
    <property type="nucleotide sequence ID" value="NZ_CP040710.1"/>
</dbReference>
<dbReference type="Proteomes" id="UP000310017">
    <property type="component" value="Chromosome"/>
</dbReference>
<sequence>METKNQKSKRKVYKKKRYALPVAIIVLLIVLRLSLPTIVKNYVNDVLANIPGYSGAVEDIDISLLRGAYVIHNLKLNKVDAGSEVPYLDLERTDISLEWKSLFKGKIVGEVIMTKPVFIYVFEDQQSGDEADIDDWTKALTDLIPIDINHLEIVNGKAAFVEVTADPTIDLNMHDINLIADNLRNVISQERNLPSHVKGTAISIGNGKVNLEGRLNLVKQIPDMDMSFSLENTDMGALNDFTSHYAGIDFAEGNFNLYSELAIADGFLKGYIKPMLKDSKLIEKKDNFFEKLWEGFVGFFKFVLKNQKTDTLATKIPLEGDLTQVKSKVFPAIFNIFKNAWISGFKGIVDDEVEFEDATQEVDAIEAKKKEND</sequence>
<organism evidence="1 2">
    <name type="scientific">Aggregatimonas sangjinii</name>
    <dbReference type="NCBI Taxonomy" id="2583587"/>
    <lineage>
        <taxon>Bacteria</taxon>
        <taxon>Pseudomonadati</taxon>
        <taxon>Bacteroidota</taxon>
        <taxon>Flavobacteriia</taxon>
        <taxon>Flavobacteriales</taxon>
        <taxon>Flavobacteriaceae</taxon>
        <taxon>Aggregatimonas</taxon>
    </lineage>
</organism>